<dbReference type="InterPro" id="IPR006690">
    <property type="entry name" value="OMPA-like_CS"/>
</dbReference>
<dbReference type="Proteomes" id="UP001241092">
    <property type="component" value="Chromosome"/>
</dbReference>
<dbReference type="InterPro" id="IPR050330">
    <property type="entry name" value="Bact_OuterMem_StrucFunc"/>
</dbReference>
<keyword evidence="6" id="KW-1133">Transmembrane helix</keyword>
<evidence type="ECO:0000313" key="9">
    <source>
        <dbReference type="EMBL" id="BDY26969.1"/>
    </source>
</evidence>
<proteinExistence type="predicted"/>
<keyword evidence="2 4" id="KW-0472">Membrane</keyword>
<feature type="transmembrane region" description="Helical" evidence="6">
    <location>
        <begin position="26"/>
        <end position="46"/>
    </location>
</feature>
<dbReference type="PROSITE" id="PS51123">
    <property type="entry name" value="OMPA_2"/>
    <property type="match status" value="1"/>
</dbReference>
<dbReference type="InterPro" id="IPR006665">
    <property type="entry name" value="OmpA-like"/>
</dbReference>
<dbReference type="CDD" id="cd07185">
    <property type="entry name" value="OmpA_C-like"/>
    <property type="match status" value="1"/>
</dbReference>
<evidence type="ECO:0000256" key="6">
    <source>
        <dbReference type="SAM" id="Phobius"/>
    </source>
</evidence>
<keyword evidence="10" id="KW-1185">Reference proteome</keyword>
<dbReference type="PANTHER" id="PTHR30329:SF21">
    <property type="entry name" value="LIPOPROTEIN YIAD-RELATED"/>
    <property type="match status" value="1"/>
</dbReference>
<evidence type="ECO:0000256" key="1">
    <source>
        <dbReference type="ARBA" id="ARBA00004442"/>
    </source>
</evidence>
<evidence type="ECO:0000256" key="3">
    <source>
        <dbReference type="ARBA" id="ARBA00023237"/>
    </source>
</evidence>
<evidence type="ECO:0000313" key="11">
    <source>
        <dbReference type="Proteomes" id="UP001241092"/>
    </source>
</evidence>
<evidence type="ECO:0000259" key="7">
    <source>
        <dbReference type="PROSITE" id="PS51123"/>
    </source>
</evidence>
<comment type="subcellular location">
    <subcellularLocation>
        <location evidence="1">Cell outer membrane</location>
    </subcellularLocation>
</comment>
<dbReference type="EMBL" id="AP022567">
    <property type="protein sequence ID" value="BBX31815.1"/>
    <property type="molecule type" value="Genomic_DNA"/>
</dbReference>
<feature type="compositionally biased region" description="Low complexity" evidence="5">
    <location>
        <begin position="304"/>
        <end position="315"/>
    </location>
</feature>
<reference evidence="8 10" key="1">
    <citation type="journal article" date="2019" name="Emerg. Microbes Infect.">
        <title>Comprehensive subspecies identification of 175 nontuberculous mycobacteria species based on 7547 genomic profiles.</title>
        <authorList>
            <person name="Matsumoto Y."/>
            <person name="Kinjo T."/>
            <person name="Motooka D."/>
            <person name="Nabeya D."/>
            <person name="Jung N."/>
            <person name="Uechi K."/>
            <person name="Horii T."/>
            <person name="Iida T."/>
            <person name="Fujita J."/>
            <person name="Nakamura S."/>
        </authorList>
    </citation>
    <scope>NUCLEOTIDE SEQUENCE [LARGE SCALE GENOMIC DNA]</scope>
    <source>
        <strain evidence="8 10">JCM 12375</strain>
    </source>
</reference>
<keyword evidence="6" id="KW-0812">Transmembrane</keyword>
<dbReference type="InterPro" id="IPR006664">
    <property type="entry name" value="OMP_bac"/>
</dbReference>
<sequence length="339" mass="34171">MSSSDETRTITGWRTAAKFYRRPPGVAWLLALIAVPLLLGLIGWSAGDRSDKDVALTLPSVDPSATLSAPAAGAPDLNAPTASAPNLSFAPLSITRAGNDVTVSGDVPDDAAKAALLDSLRAQFGPDVNLIDNLTVTPGASTPDPGAVGSVLGAAVAGIPDFGFKLDGDTLTLTGTAPSDEVKASVQAAAAAAWPNLKIVNNIQVAPAPGAPAVAPAPGPCSSLQDDVNALLRTPINFATDGSEVAPDSQQLLTQVADKLKTCTGGRVTVTGYTDSSGNDDINVPLSANRAKAVADFLVSQGVPGGQVSSSGQGSANPIAPNDTPEGRAQNRRVEITVN</sequence>
<feature type="region of interest" description="Disordered" evidence="5">
    <location>
        <begin position="304"/>
        <end position="339"/>
    </location>
</feature>
<dbReference type="PANTHER" id="PTHR30329">
    <property type="entry name" value="STATOR ELEMENT OF FLAGELLAR MOTOR COMPLEX"/>
    <property type="match status" value="1"/>
</dbReference>
<dbReference type="InterPro" id="IPR054121">
    <property type="entry name" value="ArfA_BON-like"/>
</dbReference>
<dbReference type="GO" id="GO:0009279">
    <property type="term" value="C:cell outer membrane"/>
    <property type="evidence" value="ECO:0007669"/>
    <property type="project" value="UniProtKB-SubCell"/>
</dbReference>
<keyword evidence="3" id="KW-0998">Cell outer membrane</keyword>
<dbReference type="Gene3D" id="3.40.1520.20">
    <property type="match status" value="1"/>
</dbReference>
<gene>
    <name evidence="9" type="primary">arfA</name>
    <name evidence="9" type="ORF">hbim_00886</name>
    <name evidence="8" type="ORF">MMAGJ_10970</name>
</gene>
<dbReference type="Pfam" id="PF00691">
    <property type="entry name" value="OmpA"/>
    <property type="match status" value="1"/>
</dbReference>
<dbReference type="Proteomes" id="UP000465622">
    <property type="component" value="Chromosome"/>
</dbReference>
<dbReference type="PROSITE" id="PS01068">
    <property type="entry name" value="OMPA_1"/>
    <property type="match status" value="1"/>
</dbReference>
<reference evidence="8" key="2">
    <citation type="submission" date="2020-02" db="EMBL/GenBank/DDBJ databases">
        <authorList>
            <person name="Matsumoto Y."/>
            <person name="Motooka D."/>
            <person name="Nakamura S."/>
        </authorList>
    </citation>
    <scope>NUCLEOTIDE SEQUENCE</scope>
    <source>
        <strain evidence="8">JCM 12375</strain>
    </source>
</reference>
<dbReference type="EMBL" id="AP027452">
    <property type="protein sequence ID" value="BDY26969.1"/>
    <property type="molecule type" value="Genomic_DNA"/>
</dbReference>
<dbReference type="Pfam" id="PF21923">
    <property type="entry name" value="BON_like"/>
    <property type="match status" value="1"/>
</dbReference>
<feature type="domain" description="OmpA-like" evidence="7">
    <location>
        <begin position="225"/>
        <end position="339"/>
    </location>
</feature>
<protein>
    <submittedName>
        <fullName evidence="9">Peptidoglycan-binding protein ArfA</fullName>
    </submittedName>
</protein>
<name>A0AAI8TQA8_MYCME</name>
<dbReference type="PRINTS" id="PR01023">
    <property type="entry name" value="NAFLGMOTY"/>
</dbReference>
<accession>A0AAI8TQA8</accession>
<evidence type="ECO:0000313" key="10">
    <source>
        <dbReference type="Proteomes" id="UP000465622"/>
    </source>
</evidence>
<evidence type="ECO:0000256" key="4">
    <source>
        <dbReference type="PROSITE-ProRule" id="PRU00473"/>
    </source>
</evidence>
<dbReference type="AlphaFoldDB" id="A0AAI8TQA8"/>
<reference evidence="9" key="3">
    <citation type="submission" date="2023-03" db="EMBL/GenBank/DDBJ databases">
        <title>Draft genome sequence of a Mycolicibacterium mageritense strain H4_3_1 isolated from a hybrid biological-inorganic system reactor.</title>
        <authorList>
            <person name="Feng X."/>
            <person name="Kazama D."/>
            <person name="Sato K."/>
            <person name="Kobayashi H."/>
        </authorList>
    </citation>
    <scope>NUCLEOTIDE SEQUENCE</scope>
    <source>
        <strain evidence="9">H4_3_1</strain>
    </source>
</reference>
<dbReference type="Gene3D" id="3.30.1330.60">
    <property type="entry name" value="OmpA-like domain"/>
    <property type="match status" value="1"/>
</dbReference>
<organism evidence="9 11">
    <name type="scientific">Mycolicibacterium mageritense</name>
    <name type="common">Mycobacterium mageritense</name>
    <dbReference type="NCBI Taxonomy" id="53462"/>
    <lineage>
        <taxon>Bacteria</taxon>
        <taxon>Bacillati</taxon>
        <taxon>Actinomycetota</taxon>
        <taxon>Actinomycetes</taxon>
        <taxon>Mycobacteriales</taxon>
        <taxon>Mycobacteriaceae</taxon>
        <taxon>Mycolicibacterium</taxon>
    </lineage>
</organism>
<evidence type="ECO:0000256" key="2">
    <source>
        <dbReference type="ARBA" id="ARBA00023136"/>
    </source>
</evidence>
<evidence type="ECO:0000313" key="8">
    <source>
        <dbReference type="EMBL" id="BBX31815.1"/>
    </source>
</evidence>
<dbReference type="SUPFAM" id="SSF103088">
    <property type="entry name" value="OmpA-like"/>
    <property type="match status" value="1"/>
</dbReference>
<dbReference type="RefSeq" id="WP_036433692.1">
    <property type="nucleotide sequence ID" value="NZ_AP022567.1"/>
</dbReference>
<evidence type="ECO:0000256" key="5">
    <source>
        <dbReference type="SAM" id="MobiDB-lite"/>
    </source>
</evidence>
<dbReference type="InterPro" id="IPR036737">
    <property type="entry name" value="OmpA-like_sf"/>
</dbReference>
<dbReference type="PRINTS" id="PR01021">
    <property type="entry name" value="OMPADOMAIN"/>
</dbReference>